<reference evidence="2" key="1">
    <citation type="submission" date="2021-01" db="UniProtKB">
        <authorList>
            <consortium name="EnsemblMetazoa"/>
        </authorList>
    </citation>
    <scope>IDENTIFICATION</scope>
</reference>
<evidence type="ECO:0000313" key="3">
    <source>
        <dbReference type="Proteomes" id="UP000594262"/>
    </source>
</evidence>
<feature type="chain" id="PRO_5029523268" evidence="1">
    <location>
        <begin position="20"/>
        <end position="483"/>
    </location>
</feature>
<evidence type="ECO:0000256" key="1">
    <source>
        <dbReference type="SAM" id="SignalP"/>
    </source>
</evidence>
<evidence type="ECO:0000313" key="2">
    <source>
        <dbReference type="EnsemblMetazoa" id="CLYHEMP020826.1"/>
    </source>
</evidence>
<name>A0A7M5XBY7_9CNID</name>
<organism evidence="2 3">
    <name type="scientific">Clytia hemisphaerica</name>
    <dbReference type="NCBI Taxonomy" id="252671"/>
    <lineage>
        <taxon>Eukaryota</taxon>
        <taxon>Metazoa</taxon>
        <taxon>Cnidaria</taxon>
        <taxon>Hydrozoa</taxon>
        <taxon>Hydroidolina</taxon>
        <taxon>Leptothecata</taxon>
        <taxon>Obeliida</taxon>
        <taxon>Clytiidae</taxon>
        <taxon>Clytia</taxon>
    </lineage>
</organism>
<feature type="signal peptide" evidence="1">
    <location>
        <begin position="1"/>
        <end position="19"/>
    </location>
</feature>
<dbReference type="AlphaFoldDB" id="A0A7M5XBY7"/>
<protein>
    <submittedName>
        <fullName evidence="2">Uncharacterized protein</fullName>
    </submittedName>
</protein>
<dbReference type="Proteomes" id="UP000594262">
    <property type="component" value="Unplaced"/>
</dbReference>
<keyword evidence="3" id="KW-1185">Reference proteome</keyword>
<dbReference type="PROSITE" id="PS51257">
    <property type="entry name" value="PROKAR_LIPOPROTEIN"/>
    <property type="match status" value="1"/>
</dbReference>
<dbReference type="EnsemblMetazoa" id="CLYHEMT020826.1">
    <property type="protein sequence ID" value="CLYHEMP020826.1"/>
    <property type="gene ID" value="CLYHEMG020826"/>
</dbReference>
<dbReference type="RefSeq" id="XP_066932322.1">
    <property type="nucleotide sequence ID" value="XM_067076221.1"/>
</dbReference>
<dbReference type="GeneID" id="136819987"/>
<sequence length="483" mass="54890">MMRLVSCVAFMALSACVVADELVLMDIKPVSASSAKFASVNDKHSLHSAIEVEASTYKVLANTVYRFDALRRPHLGKIALRQAITILTETKPKVEELQRDLILLKAITQEIQHTFDTKAFGSFVSEIALIKKDTNDLLKHLNELLEEFDCKFKRKCFDDDLKAAQNALFQKITIMVDIEQKCTMFTQECSEKYKVLQGKFDDFQTEKIRALYTAFDTVCDGKCFPTPKQREQSSKELLEFDTKVKGWVLTMKAKLKKLVENKLNDLNDQFLQDCKDLNNLKISAKKQQLNVPFLNGMVTELGTLLAITNKLHDDFVEVFDLLVFLEDILTDDIFTDCFKRASTMYYLINGFKIQINDCIASTKKQVLVAQAGFNVTIATAQFNKVKETFNKESEALGQSLKVQSCDEVTILSDSFSDYKASLTKSKAGYEFLKNRFLQADVKDCVPVLVQGQVTVGLGELENLELEVEQYLCFFDIFKDVFCH</sequence>
<keyword evidence="1" id="KW-0732">Signal</keyword>
<proteinExistence type="predicted"/>
<accession>A0A7M5XBY7</accession>